<feature type="transmembrane region" description="Helical" evidence="1">
    <location>
        <begin position="69"/>
        <end position="96"/>
    </location>
</feature>
<gene>
    <name evidence="2" type="ORF">H9826_08925</name>
</gene>
<evidence type="ECO:0000256" key="1">
    <source>
        <dbReference type="SAM" id="Phobius"/>
    </source>
</evidence>
<dbReference type="Proteomes" id="UP000886824">
    <property type="component" value="Unassembled WGS sequence"/>
</dbReference>
<dbReference type="InterPro" id="IPR021354">
    <property type="entry name" value="DUF2975"/>
</dbReference>
<keyword evidence="1" id="KW-0472">Membrane</keyword>
<dbReference type="EMBL" id="DXCX01000092">
    <property type="protein sequence ID" value="HIY74077.1"/>
    <property type="molecule type" value="Genomic_DNA"/>
</dbReference>
<protein>
    <submittedName>
        <fullName evidence="2">DUF2975 domain-containing protein</fullName>
    </submittedName>
</protein>
<keyword evidence="1" id="KW-1133">Transmembrane helix</keyword>
<feature type="transmembrane region" description="Helical" evidence="1">
    <location>
        <begin position="12"/>
        <end position="35"/>
    </location>
</feature>
<evidence type="ECO:0000313" key="2">
    <source>
        <dbReference type="EMBL" id="HIY74077.1"/>
    </source>
</evidence>
<feature type="transmembrane region" description="Helical" evidence="1">
    <location>
        <begin position="156"/>
        <end position="176"/>
    </location>
</feature>
<keyword evidence="1" id="KW-0812">Transmembrane</keyword>
<proteinExistence type="predicted"/>
<comment type="caution">
    <text evidence="2">The sequence shown here is derived from an EMBL/GenBank/DDBJ whole genome shotgun (WGS) entry which is preliminary data.</text>
</comment>
<name>A0A9D1Z616_9FIRM</name>
<reference evidence="2" key="1">
    <citation type="journal article" date="2021" name="PeerJ">
        <title>Extensive microbial diversity within the chicken gut microbiome revealed by metagenomics and culture.</title>
        <authorList>
            <person name="Gilroy R."/>
            <person name="Ravi A."/>
            <person name="Getino M."/>
            <person name="Pursley I."/>
            <person name="Horton D.L."/>
            <person name="Alikhan N.F."/>
            <person name="Baker D."/>
            <person name="Gharbi K."/>
            <person name="Hall N."/>
            <person name="Watson M."/>
            <person name="Adriaenssens E.M."/>
            <person name="Foster-Nyarko E."/>
            <person name="Jarju S."/>
            <person name="Secka A."/>
            <person name="Antonio M."/>
            <person name="Oren A."/>
            <person name="Chaudhuri R.R."/>
            <person name="La Ragione R."/>
            <person name="Hildebrand F."/>
            <person name="Pallen M.J."/>
        </authorList>
    </citation>
    <scope>NUCLEOTIDE SEQUENCE</scope>
    <source>
        <strain evidence="2">CHK33-7979</strain>
    </source>
</reference>
<evidence type="ECO:0000313" key="3">
    <source>
        <dbReference type="Proteomes" id="UP000886824"/>
    </source>
</evidence>
<feature type="transmembrane region" description="Helical" evidence="1">
    <location>
        <begin position="122"/>
        <end position="144"/>
    </location>
</feature>
<dbReference type="AlphaFoldDB" id="A0A9D1Z616"/>
<accession>A0A9D1Z616</accession>
<dbReference type="Pfam" id="PF11188">
    <property type="entry name" value="DUF2975"/>
    <property type="match status" value="1"/>
</dbReference>
<sequence>MSASNVQKLAGVLKVLVTITFACNLIALALVPGLAMMRGFQELLGLSPYERYWELPVRGGVLFLRCWKWVWFAGVYDVVLTIFLLFCGACTAVILWQARRVLDTVLAGNPFRKENGASLRRAAVCCYLISVAALLRVLWGLTYYGSIAPLLTYNALFVPIFFMGGLLCLVMSALFCQAAELKAENDLTI</sequence>
<reference evidence="2" key="2">
    <citation type="submission" date="2021-04" db="EMBL/GenBank/DDBJ databases">
        <authorList>
            <person name="Gilroy R."/>
        </authorList>
    </citation>
    <scope>NUCLEOTIDE SEQUENCE</scope>
    <source>
        <strain evidence="2">CHK33-7979</strain>
    </source>
</reference>
<organism evidence="2 3">
    <name type="scientific">Candidatus Intestinimonas merdavium</name>
    <dbReference type="NCBI Taxonomy" id="2838622"/>
    <lineage>
        <taxon>Bacteria</taxon>
        <taxon>Bacillati</taxon>
        <taxon>Bacillota</taxon>
        <taxon>Clostridia</taxon>
        <taxon>Eubacteriales</taxon>
        <taxon>Intestinimonas</taxon>
    </lineage>
</organism>